<dbReference type="EMBL" id="BMPP01000019">
    <property type="protein sequence ID" value="GGK38944.1"/>
    <property type="molecule type" value="Genomic_DNA"/>
</dbReference>
<dbReference type="InterPro" id="IPR004563">
    <property type="entry name" value="Apolipo_AcylTrfase"/>
</dbReference>
<keyword evidence="5 8" id="KW-1133">Transmembrane helix</keyword>
<dbReference type="InterPro" id="IPR003010">
    <property type="entry name" value="C-N_Hydrolase"/>
</dbReference>
<dbReference type="HAMAP" id="MF_01148">
    <property type="entry name" value="Lnt"/>
    <property type="match status" value="1"/>
</dbReference>
<keyword evidence="11" id="KW-1185">Reference proteome</keyword>
<dbReference type="InterPro" id="IPR036526">
    <property type="entry name" value="C-N_Hydrolase_sf"/>
</dbReference>
<comment type="subcellular location">
    <subcellularLocation>
        <location evidence="1 8">Cell membrane</location>
        <topology evidence="1 8">Multi-pass membrane protein</topology>
    </subcellularLocation>
</comment>
<comment type="function">
    <text evidence="8">Catalyzes the phospholipid dependent N-acylation of the N-terminal cysteine of apolipoprotein, the last step in lipoprotein maturation.</text>
</comment>
<dbReference type="SUPFAM" id="SSF56317">
    <property type="entry name" value="Carbon-nitrogen hydrolase"/>
    <property type="match status" value="1"/>
</dbReference>
<comment type="similarity">
    <text evidence="8">Belongs to the CN hydrolase family. Apolipoprotein N-acyltransferase subfamily.</text>
</comment>
<feature type="transmembrane region" description="Helical" evidence="8">
    <location>
        <begin position="485"/>
        <end position="504"/>
    </location>
</feature>
<dbReference type="Pfam" id="PF00795">
    <property type="entry name" value="CN_hydrolase"/>
    <property type="match status" value="1"/>
</dbReference>
<feature type="transmembrane region" description="Helical" evidence="8">
    <location>
        <begin position="134"/>
        <end position="156"/>
    </location>
</feature>
<sequence>MAGLRGLLPRHVPHSHAPAAGGATTQVNAAVRAGAAGLALAITSVPFAWSWLVPLPLALLFHELSRAQSRRTAAWLAFVAGTVFFAVHLAWLFTSFTRLFGPLGGALTLLVVPLIALSWALVAFLAFHRSTGRTLAALPVVWVLGEAARTLGSLAFPWGAVGYAWLPTPVVQAADLGGLNLLSLLVTGTAAALVAGYRGQRLPLVGMLGVLGGLTVYGLTRPALPPPDRTAVMVQGAVPPLDKAVQRQGTELDLHLTLTRQGLAGEPADLIVWPESASPRSPADPGTRAALASLPEPVVTGAPTSGVGRYWNSAYAFDGGVTGRYDKVHPVPFGEFLPWRQTLAFAYTPVLGALGLSGLTGVTPGTTYQPLPLRHLRVGAYISYESVFAQAARTLTANGAQVLAHLSNDAWFEGTVGKAQHFQMGRLRAIETGRYVLRASNTGISGVIDPLGRVTFQLPDGERAAGRAAFALRTGLTTFVRWGDWPVLVAALLWAGLACSGYLLNTGGRYDQRTAP</sequence>
<dbReference type="InterPro" id="IPR045378">
    <property type="entry name" value="LNT_N"/>
</dbReference>
<dbReference type="PANTHER" id="PTHR38686">
    <property type="entry name" value="APOLIPOPROTEIN N-ACYLTRANSFERASE"/>
    <property type="match status" value="1"/>
</dbReference>
<dbReference type="Proteomes" id="UP000647587">
    <property type="component" value="Unassembled WGS sequence"/>
</dbReference>
<keyword evidence="4 8" id="KW-0812">Transmembrane</keyword>
<dbReference type="Gene3D" id="3.60.110.10">
    <property type="entry name" value="Carbon-nitrogen hydrolase"/>
    <property type="match status" value="1"/>
</dbReference>
<evidence type="ECO:0000256" key="5">
    <source>
        <dbReference type="ARBA" id="ARBA00022989"/>
    </source>
</evidence>
<feature type="transmembrane region" description="Helical" evidence="8">
    <location>
        <begin position="202"/>
        <end position="220"/>
    </location>
</feature>
<name>A0ABQ2F453_9DEIO</name>
<proteinExistence type="inferred from homology"/>
<feature type="domain" description="CN hydrolase" evidence="9">
    <location>
        <begin position="234"/>
        <end position="472"/>
    </location>
</feature>
<accession>A0ABQ2F453</accession>
<dbReference type="PROSITE" id="PS50263">
    <property type="entry name" value="CN_HYDROLASE"/>
    <property type="match status" value="1"/>
</dbReference>
<feature type="transmembrane region" description="Helical" evidence="8">
    <location>
        <begin position="73"/>
        <end position="93"/>
    </location>
</feature>
<keyword evidence="3 8" id="KW-0808">Transferase</keyword>
<dbReference type="NCBIfam" id="TIGR00546">
    <property type="entry name" value="lnt"/>
    <property type="match status" value="1"/>
</dbReference>
<evidence type="ECO:0000256" key="2">
    <source>
        <dbReference type="ARBA" id="ARBA00022475"/>
    </source>
</evidence>
<gene>
    <name evidence="8 10" type="primary">lnt</name>
    <name evidence="10" type="ORF">GCM10008955_35990</name>
</gene>
<dbReference type="EC" id="2.3.1.269" evidence="8"/>
<comment type="catalytic activity">
    <reaction evidence="8">
        <text>N-terminal S-1,2-diacyl-sn-glyceryl-L-cysteinyl-[lipoprotein] + a glycerophospholipid = N-acyl-S-1,2-diacyl-sn-glyceryl-L-cysteinyl-[lipoprotein] + a 2-acyl-sn-glycero-3-phospholipid + H(+)</text>
        <dbReference type="Rhea" id="RHEA:48228"/>
        <dbReference type="Rhea" id="RHEA-COMP:14681"/>
        <dbReference type="Rhea" id="RHEA-COMP:14684"/>
        <dbReference type="ChEBI" id="CHEBI:15378"/>
        <dbReference type="ChEBI" id="CHEBI:136912"/>
        <dbReference type="ChEBI" id="CHEBI:140656"/>
        <dbReference type="ChEBI" id="CHEBI:140657"/>
        <dbReference type="ChEBI" id="CHEBI:140660"/>
        <dbReference type="EC" id="2.3.1.269"/>
    </reaction>
</comment>
<protein>
    <recommendedName>
        <fullName evidence="8">Apolipoprotein N-acyltransferase</fullName>
        <shortName evidence="8">ALP N-acyltransferase</shortName>
        <ecNumber evidence="8">2.3.1.269</ecNumber>
    </recommendedName>
</protein>
<keyword evidence="6 8" id="KW-0472">Membrane</keyword>
<dbReference type="Pfam" id="PF20154">
    <property type="entry name" value="LNT_N"/>
    <property type="match status" value="1"/>
</dbReference>
<keyword evidence="7 8" id="KW-0012">Acyltransferase</keyword>
<organism evidence="10 11">
    <name type="scientific">Deinococcus malanensis</name>
    <dbReference type="NCBI Taxonomy" id="1706855"/>
    <lineage>
        <taxon>Bacteria</taxon>
        <taxon>Thermotogati</taxon>
        <taxon>Deinococcota</taxon>
        <taxon>Deinococci</taxon>
        <taxon>Deinococcales</taxon>
        <taxon>Deinococcaceae</taxon>
        <taxon>Deinococcus</taxon>
    </lineage>
</organism>
<dbReference type="PANTHER" id="PTHR38686:SF1">
    <property type="entry name" value="APOLIPOPROTEIN N-ACYLTRANSFERASE"/>
    <property type="match status" value="1"/>
</dbReference>
<evidence type="ECO:0000256" key="8">
    <source>
        <dbReference type="HAMAP-Rule" id="MF_01148"/>
    </source>
</evidence>
<comment type="pathway">
    <text evidence="8">Protein modification; lipoprotein biosynthesis (N-acyl transfer).</text>
</comment>
<feature type="transmembrane region" description="Helical" evidence="8">
    <location>
        <begin position="105"/>
        <end position="127"/>
    </location>
</feature>
<evidence type="ECO:0000256" key="6">
    <source>
        <dbReference type="ARBA" id="ARBA00023136"/>
    </source>
</evidence>
<keyword evidence="2 8" id="KW-1003">Cell membrane</keyword>
<reference evidence="11" key="1">
    <citation type="journal article" date="2019" name="Int. J. Syst. Evol. Microbiol.">
        <title>The Global Catalogue of Microorganisms (GCM) 10K type strain sequencing project: providing services to taxonomists for standard genome sequencing and annotation.</title>
        <authorList>
            <consortium name="The Broad Institute Genomics Platform"/>
            <consortium name="The Broad Institute Genome Sequencing Center for Infectious Disease"/>
            <person name="Wu L."/>
            <person name="Ma J."/>
        </authorList>
    </citation>
    <scope>NUCLEOTIDE SEQUENCE [LARGE SCALE GENOMIC DNA]</scope>
    <source>
        <strain evidence="11">JCM 30331</strain>
    </source>
</reference>
<evidence type="ECO:0000256" key="3">
    <source>
        <dbReference type="ARBA" id="ARBA00022679"/>
    </source>
</evidence>
<evidence type="ECO:0000313" key="11">
    <source>
        <dbReference type="Proteomes" id="UP000647587"/>
    </source>
</evidence>
<feature type="transmembrane region" description="Helical" evidence="8">
    <location>
        <begin position="176"/>
        <end position="195"/>
    </location>
</feature>
<feature type="transmembrane region" description="Helical" evidence="8">
    <location>
        <begin position="38"/>
        <end position="61"/>
    </location>
</feature>
<evidence type="ECO:0000256" key="4">
    <source>
        <dbReference type="ARBA" id="ARBA00022692"/>
    </source>
</evidence>
<dbReference type="CDD" id="cd07571">
    <property type="entry name" value="ALP_N-acyl_transferase"/>
    <property type="match status" value="1"/>
</dbReference>
<evidence type="ECO:0000256" key="7">
    <source>
        <dbReference type="ARBA" id="ARBA00023315"/>
    </source>
</evidence>
<evidence type="ECO:0000256" key="1">
    <source>
        <dbReference type="ARBA" id="ARBA00004651"/>
    </source>
</evidence>
<evidence type="ECO:0000259" key="9">
    <source>
        <dbReference type="PROSITE" id="PS50263"/>
    </source>
</evidence>
<comment type="caution">
    <text evidence="10">The sequence shown here is derived from an EMBL/GenBank/DDBJ whole genome shotgun (WGS) entry which is preliminary data.</text>
</comment>
<evidence type="ECO:0000313" key="10">
    <source>
        <dbReference type="EMBL" id="GGK38944.1"/>
    </source>
</evidence>